<evidence type="ECO:0008006" key="9">
    <source>
        <dbReference type="Google" id="ProtNLM"/>
    </source>
</evidence>
<dbReference type="HAMAP" id="MF_00361">
    <property type="entry name" value="NAD_kinase"/>
    <property type="match status" value="1"/>
</dbReference>
<sequence length="415" mass="45018">MYRTLDVVRRVGPSFCRGRTFATSSLCQRRALADLPEKVVVETSLQDRFGRSSIPSLSSKGVSGNHSLRWKTRPRNVLIVKKRNDLKASAAMKEVIAHIHQSYPEFNVIVEPDAYEELGGQRADLAVVSSSSQEKRQLAAKTDLVLTLGGDGSILHVSSLFDLSAVPPVLSFSMGTLGFLLPYDISSFQPAFADFIAGHVSLLFRSRLRMNVQGESEEVHLMNEVALHRGASPHLTIIDAFVNGQHLTEAIADGLIVSTPTGSTAYSLSAGGPIVHPSVQALVLTPICPRSLSFRTVILPSDSCIQLKISRASRSPAELSIDGRHYQTLAPGQHLQVSLSPYPIPCVNRPERSQGGLSESSAPQLEHDSASWQNPCSPCDGSDRGEDDWVRDINTLLKFNASFAGRGLLGGEDEK</sequence>
<organism evidence="7 8">
    <name type="scientific">Tilletia indica</name>
    <dbReference type="NCBI Taxonomy" id="43049"/>
    <lineage>
        <taxon>Eukaryota</taxon>
        <taxon>Fungi</taxon>
        <taxon>Dikarya</taxon>
        <taxon>Basidiomycota</taxon>
        <taxon>Ustilaginomycotina</taxon>
        <taxon>Exobasidiomycetes</taxon>
        <taxon>Tilletiales</taxon>
        <taxon>Tilletiaceae</taxon>
        <taxon>Tilletia</taxon>
    </lineage>
</organism>
<evidence type="ECO:0000256" key="4">
    <source>
        <dbReference type="ARBA" id="ARBA00022857"/>
    </source>
</evidence>
<protein>
    <recommendedName>
        <fullName evidence="9">NAD+ kinase</fullName>
    </recommendedName>
</protein>
<dbReference type="Pfam" id="PF01513">
    <property type="entry name" value="NAD_kinase"/>
    <property type="match status" value="1"/>
</dbReference>
<evidence type="ECO:0000313" key="7">
    <source>
        <dbReference type="EMBL" id="KAE8260250.1"/>
    </source>
</evidence>
<evidence type="ECO:0000256" key="3">
    <source>
        <dbReference type="ARBA" id="ARBA00022777"/>
    </source>
</evidence>
<accession>A0A177THP8</accession>
<dbReference type="Gene3D" id="3.40.50.10330">
    <property type="entry name" value="Probable inorganic polyphosphate/atp-NAD kinase, domain 1"/>
    <property type="match status" value="1"/>
</dbReference>
<dbReference type="SUPFAM" id="SSF111331">
    <property type="entry name" value="NAD kinase/diacylglycerol kinase-like"/>
    <property type="match status" value="1"/>
</dbReference>
<comment type="caution">
    <text evidence="7">The sequence shown here is derived from an EMBL/GenBank/DDBJ whole genome shotgun (WGS) entry which is preliminary data.</text>
</comment>
<feature type="region of interest" description="Disordered" evidence="6">
    <location>
        <begin position="348"/>
        <end position="384"/>
    </location>
</feature>
<keyword evidence="2" id="KW-0808">Transferase</keyword>
<evidence type="ECO:0000256" key="6">
    <source>
        <dbReference type="SAM" id="MobiDB-lite"/>
    </source>
</evidence>
<keyword evidence="4" id="KW-0521">NADP</keyword>
<proteinExistence type="inferred from homology"/>
<dbReference type="InterPro" id="IPR017437">
    <property type="entry name" value="ATP-NAD_kinase_PpnK-typ_C"/>
</dbReference>
<evidence type="ECO:0000256" key="2">
    <source>
        <dbReference type="ARBA" id="ARBA00022679"/>
    </source>
</evidence>
<keyword evidence="3" id="KW-0418">Kinase</keyword>
<dbReference type="FunFam" id="2.60.200.30:FF:000014">
    <property type="entry name" value="Mitochondrial NADH kinase"/>
    <property type="match status" value="1"/>
</dbReference>
<dbReference type="GO" id="GO:0019674">
    <property type="term" value="P:NAD+ metabolic process"/>
    <property type="evidence" value="ECO:0007669"/>
    <property type="project" value="InterPro"/>
</dbReference>
<dbReference type="InterPro" id="IPR002504">
    <property type="entry name" value="NADK"/>
</dbReference>
<dbReference type="InterPro" id="IPR016064">
    <property type="entry name" value="NAD/diacylglycerol_kinase_sf"/>
</dbReference>
<evidence type="ECO:0000256" key="1">
    <source>
        <dbReference type="ARBA" id="ARBA00010995"/>
    </source>
</evidence>
<name>A0A177THP8_9BASI</name>
<dbReference type="EMBL" id="LWDF02000015">
    <property type="protein sequence ID" value="KAE8260250.1"/>
    <property type="molecule type" value="Genomic_DNA"/>
</dbReference>
<comment type="similarity">
    <text evidence="1">Belongs to the NAD kinase family.</text>
</comment>
<reference evidence="7" key="2">
    <citation type="journal article" date="2019" name="IMA Fungus">
        <title>Genome sequencing and comparison of five Tilletia species to identify candidate genes for the detection of regulated species infecting wheat.</title>
        <authorList>
            <person name="Nguyen H.D.T."/>
            <person name="Sultana T."/>
            <person name="Kesanakurti P."/>
            <person name="Hambleton S."/>
        </authorList>
    </citation>
    <scope>NUCLEOTIDE SEQUENCE</scope>
    <source>
        <strain evidence="7">DAOMC 236416</strain>
    </source>
</reference>
<dbReference type="InterPro" id="IPR017438">
    <property type="entry name" value="ATP-NAD_kinase_N"/>
</dbReference>
<evidence type="ECO:0000256" key="5">
    <source>
        <dbReference type="ARBA" id="ARBA00023027"/>
    </source>
</evidence>
<dbReference type="PANTHER" id="PTHR20275">
    <property type="entry name" value="NAD KINASE"/>
    <property type="match status" value="1"/>
</dbReference>
<dbReference type="Gene3D" id="2.60.200.30">
    <property type="entry name" value="Probable inorganic polyphosphate/atp-NAD kinase, domain 2"/>
    <property type="match status" value="1"/>
</dbReference>
<dbReference type="GO" id="GO:0006741">
    <property type="term" value="P:NADP+ biosynthetic process"/>
    <property type="evidence" value="ECO:0007669"/>
    <property type="project" value="InterPro"/>
</dbReference>
<keyword evidence="8" id="KW-1185">Reference proteome</keyword>
<dbReference type="OrthoDB" id="24581at2759"/>
<reference evidence="7" key="1">
    <citation type="submission" date="2016-04" db="EMBL/GenBank/DDBJ databases">
        <authorList>
            <person name="Nguyen H.D."/>
            <person name="Samba Siva P."/>
            <person name="Cullis J."/>
            <person name="Levesque C.A."/>
            <person name="Hambleton S."/>
        </authorList>
    </citation>
    <scope>NUCLEOTIDE SEQUENCE</scope>
    <source>
        <strain evidence="7">DAOMC 236416</strain>
    </source>
</reference>
<keyword evidence="5" id="KW-0520">NAD</keyword>
<dbReference type="Pfam" id="PF20143">
    <property type="entry name" value="NAD_kinase_C"/>
    <property type="match status" value="1"/>
</dbReference>
<dbReference type="GO" id="GO:0003951">
    <property type="term" value="F:NAD+ kinase activity"/>
    <property type="evidence" value="ECO:0007669"/>
    <property type="project" value="InterPro"/>
</dbReference>
<dbReference type="PANTHER" id="PTHR20275:SF26">
    <property type="entry name" value="NADH KINASE POS5, MITOCHONDRIAL"/>
    <property type="match status" value="1"/>
</dbReference>
<evidence type="ECO:0000313" key="8">
    <source>
        <dbReference type="Proteomes" id="UP000077521"/>
    </source>
</evidence>
<gene>
    <name evidence="7" type="ORF">A4X13_0g484</name>
</gene>
<dbReference type="AlphaFoldDB" id="A0A177THP8"/>
<dbReference type="Proteomes" id="UP000077521">
    <property type="component" value="Unassembled WGS sequence"/>
</dbReference>